<proteinExistence type="predicted"/>
<feature type="transmembrane region" description="Helical" evidence="1">
    <location>
        <begin position="32"/>
        <end position="55"/>
    </location>
</feature>
<sequence length="67" mass="7561">MTIFLTIYLIVANVAVILKCYQLFLRKMLVQNAFAALAVIIFALVSVDVFFYGQLTNGYGNFMSMNI</sequence>
<comment type="caution">
    <text evidence="2">The sequence shown here is derived from an EMBL/GenBank/DDBJ whole genome shotgun (WGS) entry which is preliminary data.</text>
</comment>
<dbReference type="AlphaFoldDB" id="A0A1S1YVX7"/>
<accession>A0A1S1YVX7</accession>
<keyword evidence="1" id="KW-1133">Transmembrane helix</keyword>
<keyword evidence="1" id="KW-0472">Membrane</keyword>
<dbReference type="Proteomes" id="UP000179797">
    <property type="component" value="Unassembled WGS sequence"/>
</dbReference>
<organism evidence="2 3">
    <name type="scientific">Flammeovirga pacifica</name>
    <dbReference type="NCBI Taxonomy" id="915059"/>
    <lineage>
        <taxon>Bacteria</taxon>
        <taxon>Pseudomonadati</taxon>
        <taxon>Bacteroidota</taxon>
        <taxon>Cytophagia</taxon>
        <taxon>Cytophagales</taxon>
        <taxon>Flammeovirgaceae</taxon>
        <taxon>Flammeovirga</taxon>
    </lineage>
</organism>
<dbReference type="STRING" id="915059.NH26_01875"/>
<keyword evidence="1" id="KW-0812">Transmembrane</keyword>
<reference evidence="2 3" key="1">
    <citation type="journal article" date="2012" name="Int. J. Syst. Evol. Microbiol.">
        <title>Flammeovirga pacifica sp. nov., isolated from deep-sea sediment.</title>
        <authorList>
            <person name="Xu H."/>
            <person name="Fu Y."/>
            <person name="Yang N."/>
            <person name="Ding Z."/>
            <person name="Lai Q."/>
            <person name="Zeng R."/>
        </authorList>
    </citation>
    <scope>NUCLEOTIDE SEQUENCE [LARGE SCALE GENOMIC DNA]</scope>
    <source>
        <strain evidence="3">DSM 24597 / LMG 26175 / WPAGA1</strain>
    </source>
</reference>
<dbReference type="OrthoDB" id="982516at2"/>
<evidence type="ECO:0000313" key="3">
    <source>
        <dbReference type="Proteomes" id="UP000179797"/>
    </source>
</evidence>
<protein>
    <submittedName>
        <fullName evidence="2">Uncharacterized protein</fullName>
    </submittedName>
</protein>
<evidence type="ECO:0000256" key="1">
    <source>
        <dbReference type="SAM" id="Phobius"/>
    </source>
</evidence>
<feature type="transmembrane region" description="Helical" evidence="1">
    <location>
        <begin position="6"/>
        <end position="25"/>
    </location>
</feature>
<dbReference type="RefSeq" id="WP_044226749.1">
    <property type="nucleotide sequence ID" value="NZ_JRYR02000001.1"/>
</dbReference>
<gene>
    <name evidence="2" type="ORF">NH26_01875</name>
</gene>
<evidence type="ECO:0000313" key="2">
    <source>
        <dbReference type="EMBL" id="OHX65187.1"/>
    </source>
</evidence>
<name>A0A1S1YVX7_FLAPC</name>
<dbReference type="EMBL" id="JRYR02000001">
    <property type="protein sequence ID" value="OHX65187.1"/>
    <property type="molecule type" value="Genomic_DNA"/>
</dbReference>
<keyword evidence="3" id="KW-1185">Reference proteome</keyword>